<sequence>MGSVVAAGANYLAGQAEGRQRSEAMAQYLNELRGYLVGEQAAADEDARSMQGFSREARDASGRLIDSRGAPMRNARTRASAQFEAGASADVAPGQIPGMTLPALAQQRAAVSRFTPEVDSYRTILSNDVGNAAGDTFGANADTLYAHDTGITGSNAKFYGYGSDVKRANRKRAWTLREAQLKAQLGEGSNAAANLRLLGAVGGAGENAAMGSILG</sequence>
<reference evidence="1" key="1">
    <citation type="submission" date="2020-05" db="EMBL/GenBank/DDBJ databases">
        <authorList>
            <person name="Chiriac C."/>
            <person name="Salcher M."/>
            <person name="Ghai R."/>
            <person name="Kavagutti S V."/>
        </authorList>
    </citation>
    <scope>NUCLEOTIDE SEQUENCE</scope>
</reference>
<name>A0A6J7VLA1_9CAUD</name>
<organism evidence="1">
    <name type="scientific">uncultured Caudovirales phage</name>
    <dbReference type="NCBI Taxonomy" id="2100421"/>
    <lineage>
        <taxon>Viruses</taxon>
        <taxon>Duplodnaviria</taxon>
        <taxon>Heunggongvirae</taxon>
        <taxon>Uroviricota</taxon>
        <taxon>Caudoviricetes</taxon>
        <taxon>Peduoviridae</taxon>
        <taxon>Maltschvirus</taxon>
        <taxon>Maltschvirus maltsch</taxon>
    </lineage>
</organism>
<accession>A0A6J7VLA1</accession>
<gene>
    <name evidence="1" type="ORF">UFOVP141_51</name>
</gene>
<protein>
    <submittedName>
        <fullName evidence="1">Uncharacterized protein</fullName>
    </submittedName>
</protein>
<evidence type="ECO:0000313" key="1">
    <source>
        <dbReference type="EMBL" id="CAB5079731.1"/>
    </source>
</evidence>
<dbReference type="EMBL" id="LR798190">
    <property type="protein sequence ID" value="CAB5079731.1"/>
    <property type="molecule type" value="Genomic_DNA"/>
</dbReference>
<proteinExistence type="predicted"/>